<proteinExistence type="predicted"/>
<sequence length="154" mass="17845">MNQPEVIASENRLSKLFGFSERKVRTYFKEARVQPGMYDLEKVIQIYVENTSGDDEVAEARKVETETKKFKLSILQGEYHRADDIAILVTDMLIRFKQKMTAIPVKASIELLNKSNRREIEEILRKNISEALEELSEYKNLRAIEVETDGTEDS</sequence>
<organism evidence="1 2">
    <name type="scientific">Fusobacterium mortiferum</name>
    <dbReference type="NCBI Taxonomy" id="850"/>
    <lineage>
        <taxon>Bacteria</taxon>
        <taxon>Fusobacteriati</taxon>
        <taxon>Fusobacteriota</taxon>
        <taxon>Fusobacteriia</taxon>
        <taxon>Fusobacteriales</taxon>
        <taxon>Fusobacteriaceae</taxon>
        <taxon>Fusobacterium</taxon>
    </lineage>
</organism>
<dbReference type="RefSeq" id="WP_005884498.1">
    <property type="nucleotide sequence ID" value="NZ_CABMMQ010000001.1"/>
</dbReference>
<accession>A0A414Q2L8</accession>
<dbReference type="Proteomes" id="UP000284676">
    <property type="component" value="Unassembled WGS sequence"/>
</dbReference>
<protein>
    <submittedName>
        <fullName evidence="1">Uncharacterized protein</fullName>
    </submittedName>
</protein>
<name>A0A414Q2L8_FUSMR</name>
<gene>
    <name evidence="1" type="ORF">DW663_01230</name>
</gene>
<reference evidence="1 2" key="1">
    <citation type="submission" date="2018-08" db="EMBL/GenBank/DDBJ databases">
        <title>A genome reference for cultivated species of the human gut microbiota.</title>
        <authorList>
            <person name="Zou Y."/>
            <person name="Xue W."/>
            <person name="Luo G."/>
        </authorList>
    </citation>
    <scope>NUCLEOTIDE SEQUENCE [LARGE SCALE GENOMIC DNA]</scope>
    <source>
        <strain evidence="1 2">AM25-1</strain>
    </source>
</reference>
<comment type="caution">
    <text evidence="1">The sequence shown here is derived from an EMBL/GenBank/DDBJ whole genome shotgun (WGS) entry which is preliminary data.</text>
</comment>
<dbReference type="EMBL" id="QRHL01000001">
    <property type="protein sequence ID" value="RHF75043.1"/>
    <property type="molecule type" value="Genomic_DNA"/>
</dbReference>
<evidence type="ECO:0000313" key="2">
    <source>
        <dbReference type="Proteomes" id="UP000284676"/>
    </source>
</evidence>
<dbReference type="GeneID" id="62763308"/>
<evidence type="ECO:0000313" key="1">
    <source>
        <dbReference type="EMBL" id="RHF75043.1"/>
    </source>
</evidence>
<dbReference type="AlphaFoldDB" id="A0A414Q2L8"/>